<dbReference type="AlphaFoldDB" id="A0AA39W971"/>
<protein>
    <submittedName>
        <fullName evidence="1">Uncharacterized protein</fullName>
    </submittedName>
</protein>
<dbReference type="Proteomes" id="UP001168877">
    <property type="component" value="Unassembled WGS sequence"/>
</dbReference>
<dbReference type="EMBL" id="JAUESC010000001">
    <property type="protein sequence ID" value="KAK0607256.1"/>
    <property type="molecule type" value="Genomic_DNA"/>
</dbReference>
<evidence type="ECO:0000313" key="2">
    <source>
        <dbReference type="Proteomes" id="UP001168877"/>
    </source>
</evidence>
<keyword evidence="2" id="KW-1185">Reference proteome</keyword>
<organism evidence="1 2">
    <name type="scientific">Acer saccharum</name>
    <name type="common">Sugar maple</name>
    <dbReference type="NCBI Taxonomy" id="4024"/>
    <lineage>
        <taxon>Eukaryota</taxon>
        <taxon>Viridiplantae</taxon>
        <taxon>Streptophyta</taxon>
        <taxon>Embryophyta</taxon>
        <taxon>Tracheophyta</taxon>
        <taxon>Spermatophyta</taxon>
        <taxon>Magnoliopsida</taxon>
        <taxon>eudicotyledons</taxon>
        <taxon>Gunneridae</taxon>
        <taxon>Pentapetalae</taxon>
        <taxon>rosids</taxon>
        <taxon>malvids</taxon>
        <taxon>Sapindales</taxon>
        <taxon>Sapindaceae</taxon>
        <taxon>Hippocastanoideae</taxon>
        <taxon>Acereae</taxon>
        <taxon>Acer</taxon>
    </lineage>
</organism>
<accession>A0AA39W971</accession>
<sequence length="119" mass="13668">MKLISGEMKLAGELRSTAQLLHAIERRSSVRQCRSLLHAIERRLEQALKGQDDLVDEFTIRVTKIGKETLQRDQLMRDKEELSIARKGKKKEVDHPLNRNLDKVWQVSASLVKSKPSPL</sequence>
<reference evidence="1" key="1">
    <citation type="journal article" date="2022" name="Plant J.">
        <title>Strategies of tolerance reflected in two North American maple genomes.</title>
        <authorList>
            <person name="McEvoy S.L."/>
            <person name="Sezen U.U."/>
            <person name="Trouern-Trend A."/>
            <person name="McMahon S.M."/>
            <person name="Schaberg P.G."/>
            <person name="Yang J."/>
            <person name="Wegrzyn J.L."/>
            <person name="Swenson N.G."/>
        </authorList>
    </citation>
    <scope>NUCLEOTIDE SEQUENCE</scope>
    <source>
        <strain evidence="1">NS2018</strain>
    </source>
</reference>
<comment type="caution">
    <text evidence="1">The sequence shown here is derived from an EMBL/GenBank/DDBJ whole genome shotgun (WGS) entry which is preliminary data.</text>
</comment>
<name>A0AA39W971_ACESA</name>
<reference evidence="1" key="2">
    <citation type="submission" date="2023-06" db="EMBL/GenBank/DDBJ databases">
        <authorList>
            <person name="Swenson N.G."/>
            <person name="Wegrzyn J.L."/>
            <person name="Mcevoy S.L."/>
        </authorList>
    </citation>
    <scope>NUCLEOTIDE SEQUENCE</scope>
    <source>
        <strain evidence="1">NS2018</strain>
        <tissue evidence="1">Leaf</tissue>
    </source>
</reference>
<evidence type="ECO:0000313" key="1">
    <source>
        <dbReference type="EMBL" id="KAK0607256.1"/>
    </source>
</evidence>
<proteinExistence type="predicted"/>
<gene>
    <name evidence="1" type="ORF">LWI29_012205</name>
</gene>